<dbReference type="InterPro" id="IPR011059">
    <property type="entry name" value="Metal-dep_hydrolase_composite"/>
</dbReference>
<dbReference type="GO" id="GO:0006145">
    <property type="term" value="P:purine nucleobase catabolic process"/>
    <property type="evidence" value="ECO:0007669"/>
    <property type="project" value="TreeGrafter"/>
</dbReference>
<evidence type="ECO:0000256" key="3">
    <source>
        <dbReference type="ARBA" id="ARBA00010286"/>
    </source>
</evidence>
<evidence type="ECO:0000256" key="2">
    <source>
        <dbReference type="ARBA" id="ARBA00002368"/>
    </source>
</evidence>
<dbReference type="PROSITE" id="PS00482">
    <property type="entry name" value="DIHYDROOROTASE_1"/>
    <property type="match status" value="1"/>
</dbReference>
<dbReference type="GO" id="GO:0046872">
    <property type="term" value="F:metal ion binding"/>
    <property type="evidence" value="ECO:0007669"/>
    <property type="project" value="UniProtKB-KW"/>
</dbReference>
<dbReference type="GO" id="GO:0005737">
    <property type="term" value="C:cytoplasm"/>
    <property type="evidence" value="ECO:0007669"/>
    <property type="project" value="TreeGrafter"/>
</dbReference>
<dbReference type="Gene3D" id="2.30.40.10">
    <property type="entry name" value="Urease, subunit C, domain 1"/>
    <property type="match status" value="1"/>
</dbReference>
<evidence type="ECO:0000256" key="5">
    <source>
        <dbReference type="ARBA" id="ARBA00022801"/>
    </source>
</evidence>
<comment type="function">
    <text evidence="2">Catalyzes the reversible cyclization of carbamoyl aspartate to dihydroorotate.</text>
</comment>
<dbReference type="PANTHER" id="PTHR43668:SF2">
    <property type="entry name" value="ALLANTOINASE"/>
    <property type="match status" value="1"/>
</dbReference>
<sequence>MPMTSADPIAGLPESPARDPWTLRGARVLSAETVPAVVDVVIVDGRIAAMGAAGTLDAGRIVEVPGLDLLPGAIDLHVHLRDPGQTHKETVETGTAAAAAGGTTLVCDMPSTAPQVTTAARFAHKLAGWQGRAFVDHALWAGGRDPMELRGMAALGAVGVKIYMATSPGFDELFSPDVDAVAGVLEVSAEIGWATVIHVGDQAASDAHREQLIGAGRRDPRAVLEVGRGPGNLGALDRVLDIAVATGTPLHLAHLSAYGDRALDLFAAAKPSAPFLTAESCVPALDEGADLDRLGMMVMPTVFTGDSRDRWFAALQDGTVDAIATDHAPHTRVEKAAGIEDAWAVPGGYPALETSLPLAYDAHLTGRLSAQRLVALTATTPARILGLHHKGRITVGADADLVLADPSASWTVDESRLHSLVGWSPFHGRTLRGRLLATLLGGTVVARCGDIIGPARGRFVRGRNGEGSA</sequence>
<dbReference type="EMBL" id="WLYK01000005">
    <property type="protein sequence ID" value="MTD15208.1"/>
    <property type="molecule type" value="Genomic_DNA"/>
</dbReference>
<dbReference type="InterPro" id="IPR032466">
    <property type="entry name" value="Metal_Hydrolase"/>
</dbReference>
<comment type="caution">
    <text evidence="7">The sequence shown here is derived from an EMBL/GenBank/DDBJ whole genome shotgun (WGS) entry which is preliminary data.</text>
</comment>
<reference evidence="7 8" key="1">
    <citation type="submission" date="2019-11" db="EMBL/GenBank/DDBJ databases">
        <authorList>
            <person name="Jiang L.-Q."/>
        </authorList>
    </citation>
    <scope>NUCLEOTIDE SEQUENCE [LARGE SCALE GENOMIC DNA]</scope>
    <source>
        <strain evidence="7 8">YIM 132087</strain>
    </source>
</reference>
<dbReference type="SUPFAM" id="SSF51556">
    <property type="entry name" value="Metallo-dependent hydrolases"/>
    <property type="match status" value="1"/>
</dbReference>
<dbReference type="InterPro" id="IPR050138">
    <property type="entry name" value="DHOase/Allantoinase_Hydrolase"/>
</dbReference>
<comment type="cofactor">
    <cofactor evidence="1">
        <name>Zn(2+)</name>
        <dbReference type="ChEBI" id="CHEBI:29105"/>
    </cofactor>
</comment>
<protein>
    <submittedName>
        <fullName evidence="7">Amidohydrolase family protein</fullName>
    </submittedName>
</protein>
<evidence type="ECO:0000313" key="8">
    <source>
        <dbReference type="Proteomes" id="UP000460221"/>
    </source>
</evidence>
<keyword evidence="8" id="KW-1185">Reference proteome</keyword>
<evidence type="ECO:0000256" key="4">
    <source>
        <dbReference type="ARBA" id="ARBA00022723"/>
    </source>
</evidence>
<dbReference type="InterPro" id="IPR006680">
    <property type="entry name" value="Amidohydro-rel"/>
</dbReference>
<dbReference type="GO" id="GO:0004038">
    <property type="term" value="F:allantoinase activity"/>
    <property type="evidence" value="ECO:0007669"/>
    <property type="project" value="TreeGrafter"/>
</dbReference>
<dbReference type="PANTHER" id="PTHR43668">
    <property type="entry name" value="ALLANTOINASE"/>
    <property type="match status" value="1"/>
</dbReference>
<evidence type="ECO:0000259" key="6">
    <source>
        <dbReference type="Pfam" id="PF01979"/>
    </source>
</evidence>
<dbReference type="InterPro" id="IPR002195">
    <property type="entry name" value="Dihydroorotase_CS"/>
</dbReference>
<organism evidence="7 8">
    <name type="scientific">Nakamurella alba</name>
    <dbReference type="NCBI Taxonomy" id="2665158"/>
    <lineage>
        <taxon>Bacteria</taxon>
        <taxon>Bacillati</taxon>
        <taxon>Actinomycetota</taxon>
        <taxon>Actinomycetes</taxon>
        <taxon>Nakamurellales</taxon>
        <taxon>Nakamurellaceae</taxon>
        <taxon>Nakamurella</taxon>
    </lineage>
</organism>
<dbReference type="AlphaFoldDB" id="A0A7K1FM66"/>
<keyword evidence="5 7" id="KW-0378">Hydrolase</keyword>
<dbReference type="Gene3D" id="3.20.20.140">
    <property type="entry name" value="Metal-dependent hydrolases"/>
    <property type="match status" value="1"/>
</dbReference>
<dbReference type="SUPFAM" id="SSF51338">
    <property type="entry name" value="Composite domain of metallo-dependent hydrolases"/>
    <property type="match status" value="1"/>
</dbReference>
<feature type="domain" description="Amidohydrolase-related" evidence="6">
    <location>
        <begin position="69"/>
        <end position="411"/>
    </location>
</feature>
<gene>
    <name evidence="7" type="ORF">GIS00_14790</name>
</gene>
<dbReference type="PROSITE" id="PS00483">
    <property type="entry name" value="DIHYDROOROTASE_2"/>
    <property type="match status" value="1"/>
</dbReference>
<evidence type="ECO:0000256" key="1">
    <source>
        <dbReference type="ARBA" id="ARBA00001947"/>
    </source>
</evidence>
<name>A0A7K1FM66_9ACTN</name>
<dbReference type="Pfam" id="PF01979">
    <property type="entry name" value="Amidohydro_1"/>
    <property type="match status" value="1"/>
</dbReference>
<evidence type="ECO:0000313" key="7">
    <source>
        <dbReference type="EMBL" id="MTD15208.1"/>
    </source>
</evidence>
<accession>A0A7K1FM66</accession>
<proteinExistence type="inferred from homology"/>
<dbReference type="Proteomes" id="UP000460221">
    <property type="component" value="Unassembled WGS sequence"/>
</dbReference>
<keyword evidence="4" id="KW-0479">Metal-binding</keyword>
<comment type="similarity">
    <text evidence="3">Belongs to the metallo-dependent hydrolases superfamily. DHOase family. Class I DHOase subfamily.</text>
</comment>